<evidence type="ECO:0000256" key="4">
    <source>
        <dbReference type="ARBA" id="ARBA00022840"/>
    </source>
</evidence>
<dbReference type="EMBL" id="LCYG01000060">
    <property type="protein sequence ID" value="KLK91114.1"/>
    <property type="molecule type" value="Genomic_DNA"/>
</dbReference>
<dbReference type="InterPro" id="IPR052156">
    <property type="entry name" value="BCAA_Transport_ATP-bd_LivF"/>
</dbReference>
<dbReference type="RefSeq" id="WP_047191155.1">
    <property type="nucleotide sequence ID" value="NZ_LCYG01000060.1"/>
</dbReference>
<keyword evidence="8" id="KW-1185">Reference proteome</keyword>
<evidence type="ECO:0000256" key="5">
    <source>
        <dbReference type="ARBA" id="ARBA00022970"/>
    </source>
</evidence>
<reference evidence="7 8" key="1">
    <citation type="submission" date="2015-05" db="EMBL/GenBank/DDBJ databases">
        <title>Draft genome sequence of Microvirga vignae strain BR3299, a novel nitrogen fixing bacteria isolated from Brazil semi-aired region.</title>
        <authorList>
            <person name="Zilli J.E."/>
            <person name="Passos S.R."/>
            <person name="Leite J."/>
            <person name="Baldani J.I."/>
            <person name="Xavier G.R."/>
            <person name="Rumjaneck N.G."/>
            <person name="Simoes-Araujo J.L."/>
        </authorList>
    </citation>
    <scope>NUCLEOTIDE SEQUENCE [LARGE SCALE GENOMIC DNA]</scope>
    <source>
        <strain evidence="7 8">BR3299</strain>
    </source>
</reference>
<dbReference type="InterPro" id="IPR003439">
    <property type="entry name" value="ABC_transporter-like_ATP-bd"/>
</dbReference>
<comment type="similarity">
    <text evidence="1">Belongs to the ABC transporter superfamily.</text>
</comment>
<dbReference type="SUPFAM" id="SSF52540">
    <property type="entry name" value="P-loop containing nucleoside triphosphate hydrolases"/>
    <property type="match status" value="1"/>
</dbReference>
<dbReference type="GO" id="GO:0016887">
    <property type="term" value="F:ATP hydrolysis activity"/>
    <property type="evidence" value="ECO:0007669"/>
    <property type="project" value="InterPro"/>
</dbReference>
<dbReference type="GO" id="GO:0015658">
    <property type="term" value="F:branched-chain amino acid transmembrane transporter activity"/>
    <property type="evidence" value="ECO:0007669"/>
    <property type="project" value="TreeGrafter"/>
</dbReference>
<sequence>MPAASLDVKNLSAGYGPTIVLEDVSFSVPPGARLSILGRNGMGKTTLLSTLMGMNRRYGGEILVGGKDLSFLKSSERARQGIGLVPQTRDIFRSLTVEENLIVGIKDRPRSVIQEAYDMFPRLFERRNNLGWQLSGGEQQMLSTARTILGRPSVLLLDEPLEGLAPVICEELMAAFTRLASSGEMTILLVEQRLESALDFAESVLILERGRIVWQGTSEALRADHGLVEHYIGVGSLH</sequence>
<evidence type="ECO:0000256" key="3">
    <source>
        <dbReference type="ARBA" id="ARBA00022741"/>
    </source>
</evidence>
<evidence type="ECO:0000256" key="2">
    <source>
        <dbReference type="ARBA" id="ARBA00022448"/>
    </source>
</evidence>
<dbReference type="GO" id="GO:0005524">
    <property type="term" value="F:ATP binding"/>
    <property type="evidence" value="ECO:0007669"/>
    <property type="project" value="UniProtKB-KW"/>
</dbReference>
<evidence type="ECO:0000259" key="6">
    <source>
        <dbReference type="PROSITE" id="PS50893"/>
    </source>
</evidence>
<dbReference type="PANTHER" id="PTHR43820:SF2">
    <property type="entry name" value="ABC TRANSPORTER ATP-BINDING PROTEIN"/>
    <property type="match status" value="1"/>
</dbReference>
<dbReference type="Proteomes" id="UP000035489">
    <property type="component" value="Unassembled WGS sequence"/>
</dbReference>
<dbReference type="Gene3D" id="3.40.50.300">
    <property type="entry name" value="P-loop containing nucleotide triphosphate hydrolases"/>
    <property type="match status" value="1"/>
</dbReference>
<dbReference type="AlphaFoldDB" id="A0A0H1R7S6"/>
<comment type="caution">
    <text evidence="7">The sequence shown here is derived from an EMBL/GenBank/DDBJ whole genome shotgun (WGS) entry which is preliminary data.</text>
</comment>
<dbReference type="PATRIC" id="fig|1225564.3.peg.5753"/>
<dbReference type="Pfam" id="PF00005">
    <property type="entry name" value="ABC_tran"/>
    <property type="match status" value="1"/>
</dbReference>
<dbReference type="CDD" id="cd03224">
    <property type="entry name" value="ABC_TM1139_LivF_branched"/>
    <property type="match status" value="1"/>
</dbReference>
<keyword evidence="2" id="KW-0813">Transport</keyword>
<gene>
    <name evidence="7" type="ORF">AA309_21925</name>
</gene>
<proteinExistence type="inferred from homology"/>
<keyword evidence="4" id="KW-0067">ATP-binding</keyword>
<feature type="domain" description="ABC transporter" evidence="6">
    <location>
        <begin position="6"/>
        <end position="234"/>
    </location>
</feature>
<dbReference type="STRING" id="1225564.AA309_21925"/>
<dbReference type="InterPro" id="IPR027417">
    <property type="entry name" value="P-loop_NTPase"/>
</dbReference>
<evidence type="ECO:0000313" key="7">
    <source>
        <dbReference type="EMBL" id="KLK91114.1"/>
    </source>
</evidence>
<dbReference type="SMART" id="SM00382">
    <property type="entry name" value="AAA"/>
    <property type="match status" value="1"/>
</dbReference>
<protein>
    <submittedName>
        <fullName evidence="7">Branched-chain amino acid ABC transporter</fullName>
    </submittedName>
</protein>
<dbReference type="GO" id="GO:0015807">
    <property type="term" value="P:L-amino acid transport"/>
    <property type="evidence" value="ECO:0007669"/>
    <property type="project" value="TreeGrafter"/>
</dbReference>
<organism evidence="7 8">
    <name type="scientific">Microvirga vignae</name>
    <dbReference type="NCBI Taxonomy" id="1225564"/>
    <lineage>
        <taxon>Bacteria</taxon>
        <taxon>Pseudomonadati</taxon>
        <taxon>Pseudomonadota</taxon>
        <taxon>Alphaproteobacteria</taxon>
        <taxon>Hyphomicrobiales</taxon>
        <taxon>Methylobacteriaceae</taxon>
        <taxon>Microvirga</taxon>
    </lineage>
</organism>
<name>A0A0H1R7S6_9HYPH</name>
<dbReference type="PROSITE" id="PS50893">
    <property type="entry name" value="ABC_TRANSPORTER_2"/>
    <property type="match status" value="1"/>
</dbReference>
<dbReference type="OrthoDB" id="9776369at2"/>
<keyword evidence="5" id="KW-0029">Amino-acid transport</keyword>
<accession>A0A0H1R7S6</accession>
<dbReference type="PANTHER" id="PTHR43820">
    <property type="entry name" value="HIGH-AFFINITY BRANCHED-CHAIN AMINO ACID TRANSPORT ATP-BINDING PROTEIN LIVF"/>
    <property type="match status" value="1"/>
</dbReference>
<dbReference type="InterPro" id="IPR003593">
    <property type="entry name" value="AAA+_ATPase"/>
</dbReference>
<evidence type="ECO:0000256" key="1">
    <source>
        <dbReference type="ARBA" id="ARBA00005417"/>
    </source>
</evidence>
<evidence type="ECO:0000313" key="8">
    <source>
        <dbReference type="Proteomes" id="UP000035489"/>
    </source>
</evidence>
<keyword evidence="3" id="KW-0547">Nucleotide-binding</keyword>